<reference evidence="3" key="1">
    <citation type="submission" date="2023-02" db="EMBL/GenBank/DDBJ databases">
        <title>Polaribacter ponticola sp. nov., isolated from seawater.</title>
        <authorList>
            <person name="Baek J.H."/>
            <person name="Kim J.M."/>
            <person name="Choi D.G."/>
            <person name="Jeon C.O."/>
        </authorList>
    </citation>
    <scope>NUCLEOTIDE SEQUENCE</scope>
    <source>
        <strain evidence="3">MSW5</strain>
    </source>
</reference>
<dbReference type="EMBL" id="JAOSLC020000003">
    <property type="protein sequence ID" value="MDD7915657.1"/>
    <property type="molecule type" value="Genomic_DNA"/>
</dbReference>
<dbReference type="RefSeq" id="WP_274270524.1">
    <property type="nucleotide sequence ID" value="NZ_JAOSLC020000003.1"/>
</dbReference>
<dbReference type="Proteomes" id="UP001151478">
    <property type="component" value="Unassembled WGS sequence"/>
</dbReference>
<accession>A0ABT5SC06</accession>
<dbReference type="NCBIfam" id="TIGR01451">
    <property type="entry name" value="B_ant_repeat"/>
    <property type="match status" value="1"/>
</dbReference>
<dbReference type="InterPro" id="IPR001434">
    <property type="entry name" value="OmcB-like_DUF11"/>
</dbReference>
<feature type="compositionally biased region" description="Polar residues" evidence="1">
    <location>
        <begin position="177"/>
        <end position="193"/>
    </location>
</feature>
<feature type="compositionally biased region" description="Polar residues" evidence="1">
    <location>
        <begin position="141"/>
        <end position="150"/>
    </location>
</feature>
<protein>
    <recommendedName>
        <fullName evidence="2">DUF11 domain-containing protein</fullName>
    </recommendedName>
</protein>
<dbReference type="Gene3D" id="4.10.1080.10">
    <property type="entry name" value="TSP type-3 repeat"/>
    <property type="match status" value="1"/>
</dbReference>
<evidence type="ECO:0000259" key="2">
    <source>
        <dbReference type="Pfam" id="PF01345"/>
    </source>
</evidence>
<evidence type="ECO:0000256" key="1">
    <source>
        <dbReference type="SAM" id="MobiDB-lite"/>
    </source>
</evidence>
<evidence type="ECO:0000313" key="3">
    <source>
        <dbReference type="EMBL" id="MDD7915657.1"/>
    </source>
</evidence>
<organism evidence="3 4">
    <name type="scientific">Polaribacter ponticola</name>
    <dbReference type="NCBI Taxonomy" id="2978475"/>
    <lineage>
        <taxon>Bacteria</taxon>
        <taxon>Pseudomonadati</taxon>
        <taxon>Bacteroidota</taxon>
        <taxon>Flavobacteriia</taxon>
        <taxon>Flavobacteriales</taxon>
        <taxon>Flavobacteriaceae</taxon>
    </lineage>
</organism>
<feature type="domain" description="DUF11" evidence="2">
    <location>
        <begin position="1062"/>
        <end position="1178"/>
    </location>
</feature>
<evidence type="ECO:0000313" key="4">
    <source>
        <dbReference type="Proteomes" id="UP001151478"/>
    </source>
</evidence>
<feature type="region of interest" description="Disordered" evidence="1">
    <location>
        <begin position="132"/>
        <end position="199"/>
    </location>
</feature>
<name>A0ABT5SC06_9FLAO</name>
<gene>
    <name evidence="3" type="ORF">N5A56_015050</name>
</gene>
<proteinExistence type="predicted"/>
<keyword evidence="4" id="KW-1185">Reference proteome</keyword>
<dbReference type="Pfam" id="PF01345">
    <property type="entry name" value="DUF11"/>
    <property type="match status" value="1"/>
</dbReference>
<sequence length="1179" mass="122539">MKTTSFRQRFLFVLLLFCGIFFNELKAQTILVNETVVGSYSYNVLANGVIEITIVGGEGGEGTNTTGGQGALTRAVFNVSLGDEIRYLVAEGGRGGSQAGGGGSTGVYINGTLVMVAGGGGGGDNSADANGYGGSDVVNGDSGTSSNNTEGLGGISGNGGASNNRSGAGGGILTAGENGTQATGGSASDPTNYTLANGGNGTGNGGRGLTGGGAGANSYSGAGAGYSGGGASGANGSAGGGGSFVNTSFAKYFQHTITAGSDGANSGGTQLDGANGSVVITEIPNIDTDGDTIIDYFDKDDDNDGILDTVELNGNALRDTDGDGVIDSLDKDSDGDTCYDVLEGTDSHGFSDLDSNGELAGAIDNDPNSATYGVPLGNTQGIGTAQNLTSAASICNSCDPQDPSFVDTDLDSIGDDCDLDDDNDGVPDLNECESTIFLNQTGSIDEYTPLTFNAAKLTSFTDSGLAQDINDSALYTDVGVIGGVNIDVRLTVLRVSDAGITSVDIDGNTTFGYITILLGGTGSIGGVELEVEFFESGTTVPFEFPGFLTFQDIDDSGTSEGIILPKEVVEAYQLSETPATNLNLQDSTTDYFGDSGDFLEIVPSSNGDTPDENLWTNIDFVPITSFKLQVKKRDGTPGYGFGAQEFTNPPTVNLIQGCIDVDTDNDGTVDRLDLDSDGDGCSDAFEAGATNLITTDYKFPTASDTNSDGLSDTVDLDKNGTADYFNTYFLYALDNTVGQCSDFDGDNVYDNVDIDDDNDGVLDTAEQTCTNVALQYGAVTTTGNLSTIPLQNSTGTVYAYLDIRADELTTFTITPNNSSGELILDYQYPDTNGLNYSFTTNLRAAPGYEGLQIEVVEKIDADATFRNEESDILIEHNLVRNPIVSTSNASITYVNPNFGSLVSLNDEINSNTTINTGYNSGTAARELDIAYTLFASSLNAVKYNYIYKDKNNETAGTDRRVWSLPNFTNQLICSDINTDGTGEVNRFDLDSDDDGCSDAAEASATKDSTTNFKFNSISGEASDSTGDGLADAVDSADDGNPDYTSTYTTYAISDLVNGCHVDLSIKKTVVKAVPKVGDEIIFSIVLKNIGLAYATGVQVKDILPTGLTYVAANSVIPINTTYTSGSGIWDLTNITIEDGGSIELKIAAIVNTKGTIITNKAEVFIINQTDKDSTPNSDN</sequence>
<dbReference type="InterPro" id="IPR028974">
    <property type="entry name" value="TSP_type-3_rpt"/>
</dbReference>
<dbReference type="InterPro" id="IPR047589">
    <property type="entry name" value="DUF11_rpt"/>
</dbReference>
<feature type="compositionally biased region" description="Gly residues" evidence="1">
    <location>
        <begin position="151"/>
        <end position="160"/>
    </location>
</feature>
<comment type="caution">
    <text evidence="3">The sequence shown here is derived from an EMBL/GenBank/DDBJ whole genome shotgun (WGS) entry which is preliminary data.</text>
</comment>